<evidence type="ECO:0000313" key="2">
    <source>
        <dbReference type="Proteomes" id="UP001499852"/>
    </source>
</evidence>
<dbReference type="Proteomes" id="UP001499852">
    <property type="component" value="Unassembled WGS sequence"/>
</dbReference>
<name>A0ABP9P5C0_9BACT</name>
<evidence type="ECO:0000313" key="1">
    <source>
        <dbReference type="EMBL" id="GAA5141081.1"/>
    </source>
</evidence>
<dbReference type="RefSeq" id="WP_345736680.1">
    <property type="nucleotide sequence ID" value="NZ_BAABIA010000004.1"/>
</dbReference>
<evidence type="ECO:0008006" key="3">
    <source>
        <dbReference type="Google" id="ProtNLM"/>
    </source>
</evidence>
<protein>
    <recommendedName>
        <fullName evidence="3">NifU-like protein</fullName>
    </recommendedName>
</protein>
<reference evidence="2" key="1">
    <citation type="journal article" date="2019" name="Int. J. Syst. Evol. Microbiol.">
        <title>The Global Catalogue of Microorganisms (GCM) 10K type strain sequencing project: providing services to taxonomists for standard genome sequencing and annotation.</title>
        <authorList>
            <consortium name="The Broad Institute Genomics Platform"/>
            <consortium name="The Broad Institute Genome Sequencing Center for Infectious Disease"/>
            <person name="Wu L."/>
            <person name="Ma J."/>
        </authorList>
    </citation>
    <scope>NUCLEOTIDE SEQUENCE [LARGE SCALE GENOMIC DNA]</scope>
    <source>
        <strain evidence="2">JCM 18053</strain>
    </source>
</reference>
<dbReference type="EMBL" id="BAABIA010000004">
    <property type="protein sequence ID" value="GAA5141081.1"/>
    <property type="molecule type" value="Genomic_DNA"/>
</dbReference>
<organism evidence="1 2">
    <name type="scientific">Prosthecobacter algae</name>
    <dbReference type="NCBI Taxonomy" id="1144682"/>
    <lineage>
        <taxon>Bacteria</taxon>
        <taxon>Pseudomonadati</taxon>
        <taxon>Verrucomicrobiota</taxon>
        <taxon>Verrucomicrobiia</taxon>
        <taxon>Verrucomicrobiales</taxon>
        <taxon>Verrucomicrobiaceae</taxon>
        <taxon>Prosthecobacter</taxon>
    </lineage>
</organism>
<accession>A0ABP9P5C0</accession>
<proteinExistence type="predicted"/>
<gene>
    <name evidence="1" type="ORF">GCM10023213_24720</name>
</gene>
<keyword evidence="2" id="KW-1185">Reference proteome</keyword>
<sequence length="79" mass="8832">MDTDQPLQDQAIEHVRELLATHWREAKDSADEDGKFAIGLRISVLNGAPAKLKVKCSISKTITDEIESQVDDPEQMKLL</sequence>
<comment type="caution">
    <text evidence="1">The sequence shown here is derived from an EMBL/GenBank/DDBJ whole genome shotgun (WGS) entry which is preliminary data.</text>
</comment>